<dbReference type="InterPro" id="IPR052183">
    <property type="entry name" value="IS_Transposase"/>
</dbReference>
<name>A0ABQ3VSA0_9CHLR</name>
<dbReference type="PANTHER" id="PTHR35528">
    <property type="entry name" value="BLL1675 PROTEIN"/>
    <property type="match status" value="1"/>
</dbReference>
<sequence>MERGLHVDHTTVYRWVQRYAPELEKRSRSHLKACNDSWKVDETYIKVKKVWMYLYRAMDSDGDTREFLLSPTRDAESAKRFFVKALASTARSVSQACPVAEQVAPPTTPTDTTIITSAPRVINVDKNAAYVCSWSLVSRSDRAPCVPALSG</sequence>
<evidence type="ECO:0000259" key="1">
    <source>
        <dbReference type="Pfam" id="PF13610"/>
    </source>
</evidence>
<keyword evidence="3" id="KW-1185">Reference proteome</keyword>
<feature type="domain" description="DDE" evidence="1">
    <location>
        <begin position="36"/>
        <end position="89"/>
    </location>
</feature>
<dbReference type="EMBL" id="BNJJ01000025">
    <property type="protein sequence ID" value="GHO88596.1"/>
    <property type="molecule type" value="Genomic_DNA"/>
</dbReference>
<evidence type="ECO:0000313" key="2">
    <source>
        <dbReference type="EMBL" id="GHO88596.1"/>
    </source>
</evidence>
<reference evidence="2 3" key="1">
    <citation type="journal article" date="2021" name="Int. J. Syst. Evol. Microbiol.">
        <title>Reticulibacter mediterranei gen. nov., sp. nov., within the new family Reticulibacteraceae fam. nov., and Ktedonospora formicarum gen. nov., sp. nov., Ktedonobacter robiniae sp. nov., Dictyobacter formicarum sp. nov. and Dictyobacter arantiisoli sp. nov., belonging to the class Ktedonobacteria.</title>
        <authorList>
            <person name="Yabe S."/>
            <person name="Zheng Y."/>
            <person name="Wang C.M."/>
            <person name="Sakai Y."/>
            <person name="Abe K."/>
            <person name="Yokota A."/>
            <person name="Donadio S."/>
            <person name="Cavaletti L."/>
            <person name="Monciardini P."/>
        </authorList>
    </citation>
    <scope>NUCLEOTIDE SEQUENCE [LARGE SCALE GENOMIC DNA]</scope>
    <source>
        <strain evidence="2 3">SOSP1-9</strain>
    </source>
</reference>
<dbReference type="InterPro" id="IPR032874">
    <property type="entry name" value="DDE_dom"/>
</dbReference>
<evidence type="ECO:0000313" key="3">
    <source>
        <dbReference type="Proteomes" id="UP000635565"/>
    </source>
</evidence>
<dbReference type="PANTHER" id="PTHR35528:SF3">
    <property type="entry name" value="BLL1675 PROTEIN"/>
    <property type="match status" value="1"/>
</dbReference>
<proteinExistence type="predicted"/>
<protein>
    <recommendedName>
        <fullName evidence="1">DDE domain-containing protein</fullName>
    </recommendedName>
</protein>
<comment type="caution">
    <text evidence="2">The sequence shown here is derived from an EMBL/GenBank/DDBJ whole genome shotgun (WGS) entry which is preliminary data.</text>
</comment>
<organism evidence="2 3">
    <name type="scientific">Dictyobacter formicarum</name>
    <dbReference type="NCBI Taxonomy" id="2778368"/>
    <lineage>
        <taxon>Bacteria</taxon>
        <taxon>Bacillati</taxon>
        <taxon>Chloroflexota</taxon>
        <taxon>Ktedonobacteria</taxon>
        <taxon>Ktedonobacterales</taxon>
        <taxon>Dictyobacteraceae</taxon>
        <taxon>Dictyobacter</taxon>
    </lineage>
</organism>
<dbReference type="Pfam" id="PF13610">
    <property type="entry name" value="DDE_Tnp_IS240"/>
    <property type="match status" value="1"/>
</dbReference>
<accession>A0ABQ3VSA0</accession>
<dbReference type="Proteomes" id="UP000635565">
    <property type="component" value="Unassembled WGS sequence"/>
</dbReference>
<gene>
    <name evidence="2" type="ORF">KSZ_66020</name>
</gene>